<evidence type="ECO:0000313" key="4">
    <source>
        <dbReference type="Proteomes" id="UP000011124"/>
    </source>
</evidence>
<proteinExistence type="predicted"/>
<dbReference type="HOGENOM" id="CLU_213386_0_0_9"/>
<dbReference type="OrthoDB" id="1667100at2"/>
<name>C9LUA4_SELS3</name>
<reference evidence="1 4" key="2">
    <citation type="submission" date="2011-04" db="EMBL/GenBank/DDBJ databases">
        <title>The complete genome of Selenomonas sputigena DSM 20758.</title>
        <authorList>
            <consortium name="US DOE Joint Genome Institute (JGI-PGF)"/>
            <person name="Lucas S."/>
            <person name="Copeland A."/>
            <person name="Lapidus A."/>
            <person name="Bruce D."/>
            <person name="Goodwin L."/>
            <person name="Pitluck S."/>
            <person name="Peters L."/>
            <person name="Kyrpides N."/>
            <person name="Mavromatis K."/>
            <person name="Ivanova N."/>
            <person name="Ovchinnikova G."/>
            <person name="Teshima H."/>
            <person name="Detter J.C."/>
            <person name="Tapia R."/>
            <person name="Han C."/>
            <person name="Land M."/>
            <person name="Hauser L."/>
            <person name="Markowitz V."/>
            <person name="Cheng J.-F."/>
            <person name="Hugenholtz P."/>
            <person name="Woyke T."/>
            <person name="Wu D."/>
            <person name="Gronow S."/>
            <person name="Wellnitz S."/>
            <person name="Schneider S."/>
            <person name="Klenk H.-P."/>
            <person name="Eisen J.A."/>
        </authorList>
    </citation>
    <scope>NUCLEOTIDE SEQUENCE [LARGE SCALE GENOMIC DNA]</scope>
    <source>
        <strain evidence="1">ATCC 35185</strain>
        <strain evidence="4">ATCC 35185 / DSM 20758 / VPI D19B-28</strain>
    </source>
</reference>
<organism evidence="2 3">
    <name type="scientific">Selenomonas sputigena (strain ATCC 35185 / DSM 20758 / CCUG 44933 / VPI D19B-28)</name>
    <dbReference type="NCBI Taxonomy" id="546271"/>
    <lineage>
        <taxon>Bacteria</taxon>
        <taxon>Bacillati</taxon>
        <taxon>Bacillota</taxon>
        <taxon>Negativicutes</taxon>
        <taxon>Selenomonadales</taxon>
        <taxon>Selenomonadaceae</taxon>
        <taxon>Selenomonas</taxon>
    </lineage>
</organism>
<evidence type="ECO:0000313" key="2">
    <source>
        <dbReference type="EMBL" id="EEX77635.1"/>
    </source>
</evidence>
<keyword evidence="4" id="KW-1185">Reference proteome</keyword>
<dbReference type="NCBIfam" id="NF040910">
    <property type="entry name" value="CD1375_fam"/>
    <property type="match status" value="1"/>
</dbReference>
<dbReference type="KEGG" id="ssg:Selsp_1311"/>
<dbReference type="AlphaFoldDB" id="C9LUA4"/>
<dbReference type="EMBL" id="ACKP02000015">
    <property type="protein sequence ID" value="EEX77635.1"/>
    <property type="molecule type" value="Genomic_DNA"/>
</dbReference>
<reference evidence="2 3" key="1">
    <citation type="submission" date="2009-09" db="EMBL/GenBank/DDBJ databases">
        <authorList>
            <person name="Weinstock G."/>
            <person name="Sodergren E."/>
            <person name="Clifton S."/>
            <person name="Fulton L."/>
            <person name="Fulton B."/>
            <person name="Courtney L."/>
            <person name="Fronick C."/>
            <person name="Harrison M."/>
            <person name="Strong C."/>
            <person name="Farmer C."/>
            <person name="Delahaunty K."/>
            <person name="Markovic C."/>
            <person name="Hall O."/>
            <person name="Minx P."/>
            <person name="Tomlinson C."/>
            <person name="Mitreva M."/>
            <person name="Nelson J."/>
            <person name="Hou S."/>
            <person name="Wollam A."/>
            <person name="Pepin K.H."/>
            <person name="Johnson M."/>
            <person name="Bhonagiri V."/>
            <person name="Nash W.E."/>
            <person name="Warren W."/>
            <person name="Chinwalla A."/>
            <person name="Mardis E.R."/>
            <person name="Wilson R.K."/>
        </authorList>
    </citation>
    <scope>NUCLEOTIDE SEQUENCE [LARGE SCALE GENOMIC DNA]</scope>
    <source>
        <strain evidence="2">ATCC 35185</strain>
        <strain evidence="3">ATCC 35185 / DSM 20758 / VPI D19B-28</strain>
    </source>
</reference>
<gene>
    <name evidence="1" type="ordered locus">Selsp_1311</name>
    <name evidence="2" type="ORF">SELSPUOL_00911</name>
</gene>
<protein>
    <submittedName>
        <fullName evidence="2">Uncharacterized protein</fullName>
    </submittedName>
</protein>
<dbReference type="STRING" id="546271.Selsp_1311"/>
<evidence type="ECO:0000313" key="3">
    <source>
        <dbReference type="Proteomes" id="UP000003505"/>
    </source>
</evidence>
<dbReference type="InterPro" id="IPR047907">
    <property type="entry name" value="CD1375-like"/>
</dbReference>
<accession>C9LUA4</accession>
<sequence length="51" mass="5903">MKKWAYMIPIYAYLVRAGKWAISEEDKQEGQKVVPEVYRDDVAAYLAEHAA</sequence>
<dbReference type="Proteomes" id="UP000011124">
    <property type="component" value="Chromosome"/>
</dbReference>
<dbReference type="RefSeq" id="WP_006192109.1">
    <property type="nucleotide sequence ID" value="NC_015437.1"/>
</dbReference>
<dbReference type="EMBL" id="CP002637">
    <property type="protein sequence ID" value="AEC00270.1"/>
    <property type="molecule type" value="Genomic_DNA"/>
</dbReference>
<evidence type="ECO:0000313" key="1">
    <source>
        <dbReference type="EMBL" id="AEC00270.1"/>
    </source>
</evidence>
<dbReference type="Proteomes" id="UP000003505">
    <property type="component" value="Unassembled WGS sequence"/>
</dbReference>